<dbReference type="KEGG" id="pgri:PgNI_00815"/>
<sequence length="135" mass="15354">KISPFEWIKPQAPSLDELALNPWFSGHLAVDGPERHLLGLVDFLSLINWLSDPLAMIVHPRKLEIAERIRNFTPLGTLVDSLRDQRIDTPYAMLPTLGLTFMLRGGWTACKRFVELIAEHAQRPVLQVGYVFNSH</sequence>
<dbReference type="AlphaFoldDB" id="A0A6P8BL62"/>
<name>A0A6P8BL62_PYRGI</name>
<evidence type="ECO:0000313" key="1">
    <source>
        <dbReference type="Proteomes" id="UP000515153"/>
    </source>
</evidence>
<dbReference type="GeneID" id="41955806"/>
<reference evidence="2" key="2">
    <citation type="submission" date="2019-10" db="EMBL/GenBank/DDBJ databases">
        <authorList>
            <consortium name="NCBI Genome Project"/>
        </authorList>
    </citation>
    <scope>NUCLEOTIDE SEQUENCE</scope>
    <source>
        <strain evidence="2">NI907</strain>
    </source>
</reference>
<accession>A0A6P8BL62</accession>
<reference evidence="2" key="3">
    <citation type="submission" date="2025-08" db="UniProtKB">
        <authorList>
            <consortium name="RefSeq"/>
        </authorList>
    </citation>
    <scope>IDENTIFICATION</scope>
    <source>
        <strain evidence="2">NI907</strain>
    </source>
</reference>
<dbReference type="RefSeq" id="XP_030987960.1">
    <property type="nucleotide sequence ID" value="XM_031120892.1"/>
</dbReference>
<proteinExistence type="predicted"/>
<evidence type="ECO:0000313" key="2">
    <source>
        <dbReference type="RefSeq" id="XP_030987960.1"/>
    </source>
</evidence>
<feature type="non-terminal residue" evidence="2">
    <location>
        <position position="1"/>
    </location>
</feature>
<feature type="non-terminal residue" evidence="2">
    <location>
        <position position="135"/>
    </location>
</feature>
<gene>
    <name evidence="2" type="ORF">PgNI_00815</name>
</gene>
<reference evidence="2" key="1">
    <citation type="journal article" date="2019" name="Mol. Biol. Evol.">
        <title>Blast fungal genomes show frequent chromosomal changes, gene gains and losses, and effector gene turnover.</title>
        <authorList>
            <person name="Gomez Luciano L.B."/>
            <person name="Jason Tsai I."/>
            <person name="Chuma I."/>
            <person name="Tosa Y."/>
            <person name="Chen Y.H."/>
            <person name="Li J.Y."/>
            <person name="Li M.Y."/>
            <person name="Jade Lu M.Y."/>
            <person name="Nakayashiki H."/>
            <person name="Li W.H."/>
        </authorList>
    </citation>
    <scope>NUCLEOTIDE SEQUENCE</scope>
    <source>
        <strain evidence="2">NI907</strain>
    </source>
</reference>
<organism evidence="1 2">
    <name type="scientific">Pyricularia grisea</name>
    <name type="common">Crabgrass-specific blast fungus</name>
    <name type="synonym">Magnaporthe grisea</name>
    <dbReference type="NCBI Taxonomy" id="148305"/>
    <lineage>
        <taxon>Eukaryota</taxon>
        <taxon>Fungi</taxon>
        <taxon>Dikarya</taxon>
        <taxon>Ascomycota</taxon>
        <taxon>Pezizomycotina</taxon>
        <taxon>Sordariomycetes</taxon>
        <taxon>Sordariomycetidae</taxon>
        <taxon>Magnaporthales</taxon>
        <taxon>Pyriculariaceae</taxon>
        <taxon>Pyricularia</taxon>
    </lineage>
</organism>
<dbReference type="Proteomes" id="UP000515153">
    <property type="component" value="Unplaced"/>
</dbReference>
<protein>
    <submittedName>
        <fullName evidence="2">Uncharacterized protein</fullName>
    </submittedName>
</protein>
<keyword evidence="1" id="KW-1185">Reference proteome</keyword>